<dbReference type="InterPro" id="IPR015943">
    <property type="entry name" value="WD40/YVTN_repeat-like_dom_sf"/>
</dbReference>
<feature type="repeat" description="WD" evidence="3">
    <location>
        <begin position="2"/>
        <end position="43"/>
    </location>
</feature>
<dbReference type="AlphaFoldDB" id="A0A4P9W341"/>
<dbReference type="GO" id="GO:0000209">
    <property type="term" value="P:protein polyubiquitination"/>
    <property type="evidence" value="ECO:0007669"/>
    <property type="project" value="TreeGrafter"/>
</dbReference>
<dbReference type="GO" id="GO:0031464">
    <property type="term" value="C:Cul4A-RING E3 ubiquitin ligase complex"/>
    <property type="evidence" value="ECO:0007669"/>
    <property type="project" value="TreeGrafter"/>
</dbReference>
<dbReference type="GO" id="GO:0000109">
    <property type="term" value="C:nucleotide-excision repair complex"/>
    <property type="evidence" value="ECO:0007669"/>
    <property type="project" value="TreeGrafter"/>
</dbReference>
<protein>
    <submittedName>
        <fullName evidence="4">Uncharacterized protein</fullName>
    </submittedName>
</protein>
<keyword evidence="2" id="KW-0677">Repeat</keyword>
<dbReference type="PROSITE" id="PS00678">
    <property type="entry name" value="WD_REPEATS_1"/>
    <property type="match status" value="1"/>
</dbReference>
<dbReference type="PANTHER" id="PTHR46202:SF1">
    <property type="entry name" value="DNA EXCISION REPAIR PROTEIN ERCC-8"/>
    <property type="match status" value="1"/>
</dbReference>
<evidence type="ECO:0000256" key="3">
    <source>
        <dbReference type="PROSITE-ProRule" id="PRU00221"/>
    </source>
</evidence>
<dbReference type="Gene3D" id="2.130.10.10">
    <property type="entry name" value="YVTN repeat-like/Quinoprotein amine dehydrogenase"/>
    <property type="match status" value="1"/>
</dbReference>
<dbReference type="Proteomes" id="UP000269721">
    <property type="component" value="Unassembled WGS sequence"/>
</dbReference>
<dbReference type="InterPro" id="IPR036322">
    <property type="entry name" value="WD40_repeat_dom_sf"/>
</dbReference>
<evidence type="ECO:0000313" key="5">
    <source>
        <dbReference type="Proteomes" id="UP000269721"/>
    </source>
</evidence>
<accession>A0A4P9W341</accession>
<keyword evidence="5" id="KW-1185">Reference proteome</keyword>
<dbReference type="PROSITE" id="PS50082">
    <property type="entry name" value="WD_REPEATS_2"/>
    <property type="match status" value="1"/>
</dbReference>
<sequence>TATAHAGTVNGLAFTSDGLHLVSTAHDNKMRLWDVFTGRNTLTNYGPTLHNTVSLNVTPAITPLSDCFPPLVFHPSNREVLVFDLWSGELVTRLKGHGRLVRCVALR</sequence>
<dbReference type="PANTHER" id="PTHR46202">
    <property type="entry name" value="DNA EXCISION REPAIR PROTEIN ERCC-8"/>
    <property type="match status" value="1"/>
</dbReference>
<gene>
    <name evidence="4" type="ORF">BDK51DRAFT_11918</name>
</gene>
<feature type="non-terminal residue" evidence="4">
    <location>
        <position position="1"/>
    </location>
</feature>
<evidence type="ECO:0000256" key="2">
    <source>
        <dbReference type="ARBA" id="ARBA00022737"/>
    </source>
</evidence>
<name>A0A4P9W341_9FUNG</name>
<reference evidence="5" key="1">
    <citation type="journal article" date="2018" name="Nat. Microbiol.">
        <title>Leveraging single-cell genomics to expand the fungal tree of life.</title>
        <authorList>
            <person name="Ahrendt S.R."/>
            <person name="Quandt C.A."/>
            <person name="Ciobanu D."/>
            <person name="Clum A."/>
            <person name="Salamov A."/>
            <person name="Andreopoulos B."/>
            <person name="Cheng J.F."/>
            <person name="Woyke T."/>
            <person name="Pelin A."/>
            <person name="Henrissat B."/>
            <person name="Reynolds N.K."/>
            <person name="Benny G.L."/>
            <person name="Smith M.E."/>
            <person name="James T.Y."/>
            <person name="Grigoriev I.V."/>
        </authorList>
    </citation>
    <scope>NUCLEOTIDE SEQUENCE [LARGE SCALE GENOMIC DNA]</scope>
</reference>
<dbReference type="InterPro" id="IPR019775">
    <property type="entry name" value="WD40_repeat_CS"/>
</dbReference>
<dbReference type="GO" id="GO:0043161">
    <property type="term" value="P:proteasome-mediated ubiquitin-dependent protein catabolic process"/>
    <property type="evidence" value="ECO:0007669"/>
    <property type="project" value="TreeGrafter"/>
</dbReference>
<dbReference type="GO" id="GO:0006283">
    <property type="term" value="P:transcription-coupled nucleotide-excision repair"/>
    <property type="evidence" value="ECO:0007669"/>
    <property type="project" value="InterPro"/>
</dbReference>
<dbReference type="InterPro" id="IPR001680">
    <property type="entry name" value="WD40_rpt"/>
</dbReference>
<dbReference type="SUPFAM" id="SSF50978">
    <property type="entry name" value="WD40 repeat-like"/>
    <property type="match status" value="1"/>
</dbReference>
<dbReference type="Pfam" id="PF00400">
    <property type="entry name" value="WD40"/>
    <property type="match status" value="1"/>
</dbReference>
<dbReference type="OrthoDB" id="361494at2759"/>
<proteinExistence type="predicted"/>
<evidence type="ECO:0000256" key="1">
    <source>
        <dbReference type="ARBA" id="ARBA00022574"/>
    </source>
</evidence>
<organism evidence="4 5">
    <name type="scientific">Blyttiomyces helicus</name>
    <dbReference type="NCBI Taxonomy" id="388810"/>
    <lineage>
        <taxon>Eukaryota</taxon>
        <taxon>Fungi</taxon>
        <taxon>Fungi incertae sedis</taxon>
        <taxon>Chytridiomycota</taxon>
        <taxon>Chytridiomycota incertae sedis</taxon>
        <taxon>Chytridiomycetes</taxon>
        <taxon>Chytridiomycetes incertae sedis</taxon>
        <taxon>Blyttiomyces</taxon>
    </lineage>
</organism>
<dbReference type="InterPro" id="IPR042238">
    <property type="entry name" value="Rad28/ERCC8/Ckn1/ATCSA-1"/>
</dbReference>
<evidence type="ECO:0000313" key="4">
    <source>
        <dbReference type="EMBL" id="RKO85040.1"/>
    </source>
</evidence>
<dbReference type="EMBL" id="KZ999468">
    <property type="protein sequence ID" value="RKO85040.1"/>
    <property type="molecule type" value="Genomic_DNA"/>
</dbReference>
<dbReference type="PROSITE" id="PS50294">
    <property type="entry name" value="WD_REPEATS_REGION"/>
    <property type="match status" value="1"/>
</dbReference>
<keyword evidence="1 3" id="KW-0853">WD repeat</keyword>
<feature type="non-terminal residue" evidence="4">
    <location>
        <position position="107"/>
    </location>
</feature>